<gene>
    <name evidence="2" type="ORF">JOQ06_008404</name>
</gene>
<dbReference type="Gene3D" id="2.60.40.10">
    <property type="entry name" value="Immunoglobulins"/>
    <property type="match status" value="2"/>
</dbReference>
<evidence type="ECO:0000313" key="2">
    <source>
        <dbReference type="EMBL" id="KAJ4926222.1"/>
    </source>
</evidence>
<feature type="domain" description="Fibronectin type-III" evidence="1">
    <location>
        <begin position="48"/>
        <end position="132"/>
    </location>
</feature>
<protein>
    <recommendedName>
        <fullName evidence="1">Fibronectin type-III domain-containing protein</fullName>
    </recommendedName>
</protein>
<dbReference type="PROSITE" id="PS50853">
    <property type="entry name" value="FN3"/>
    <property type="match status" value="2"/>
</dbReference>
<dbReference type="Proteomes" id="UP001219934">
    <property type="component" value="Unassembled WGS sequence"/>
</dbReference>
<proteinExistence type="predicted"/>
<dbReference type="EMBL" id="JAPTMU010000020">
    <property type="protein sequence ID" value="KAJ4926222.1"/>
    <property type="molecule type" value="Genomic_DNA"/>
</dbReference>
<sequence length="310" mass="35571">MPSEGRCSQKVEKVGVGERNWRLTAQNEFGKAELSDTADLSKRVHMFAPNGVKALTVNARSVILQWDWTVQLYNILNITCQIENVGVGLNCAALNDLIPNWTYNVTVRCGTAQYFWKWSDWSKKVLFQTYGDVPDALDVWMQMEGNQIKIIWKTERAARRFKERLRRDRGNVITLYSLDSSRRPTRPLRLSQTAKKSQELFGTDLRCQILPNNYHTFARKEPLESKMTQAKLSHGLIKGYEVIWRKTTEKQQHHRTNLAFNKQSFSLSLNSTKEYIVTVTARNINGSSTPSTITIPSLNPGMKITELQIS</sequence>
<dbReference type="InterPro" id="IPR003531">
    <property type="entry name" value="Hempt_rcpt_S_F1_CS"/>
</dbReference>
<dbReference type="SUPFAM" id="SSF49265">
    <property type="entry name" value="Fibronectin type III"/>
    <property type="match status" value="1"/>
</dbReference>
<dbReference type="PROSITE" id="PS01355">
    <property type="entry name" value="HEMATOPO_REC_S_F1"/>
    <property type="match status" value="1"/>
</dbReference>
<evidence type="ECO:0000259" key="1">
    <source>
        <dbReference type="PROSITE" id="PS50853"/>
    </source>
</evidence>
<evidence type="ECO:0000313" key="3">
    <source>
        <dbReference type="Proteomes" id="UP001219934"/>
    </source>
</evidence>
<dbReference type="InterPro" id="IPR036116">
    <property type="entry name" value="FN3_sf"/>
</dbReference>
<dbReference type="CDD" id="cd00063">
    <property type="entry name" value="FN3"/>
    <property type="match status" value="2"/>
</dbReference>
<keyword evidence="3" id="KW-1185">Reference proteome</keyword>
<dbReference type="AlphaFoldDB" id="A0AAD6AK99"/>
<comment type="caution">
    <text evidence="2">The sequence shown here is derived from an EMBL/GenBank/DDBJ whole genome shotgun (WGS) entry which is preliminary data.</text>
</comment>
<feature type="domain" description="Fibronectin type-III" evidence="1">
    <location>
        <begin position="201"/>
        <end position="301"/>
    </location>
</feature>
<dbReference type="InterPro" id="IPR013783">
    <property type="entry name" value="Ig-like_fold"/>
</dbReference>
<organism evidence="2 3">
    <name type="scientific">Pogonophryne albipinna</name>
    <dbReference type="NCBI Taxonomy" id="1090488"/>
    <lineage>
        <taxon>Eukaryota</taxon>
        <taxon>Metazoa</taxon>
        <taxon>Chordata</taxon>
        <taxon>Craniata</taxon>
        <taxon>Vertebrata</taxon>
        <taxon>Euteleostomi</taxon>
        <taxon>Actinopterygii</taxon>
        <taxon>Neopterygii</taxon>
        <taxon>Teleostei</taxon>
        <taxon>Neoteleostei</taxon>
        <taxon>Acanthomorphata</taxon>
        <taxon>Eupercaria</taxon>
        <taxon>Perciformes</taxon>
        <taxon>Notothenioidei</taxon>
        <taxon>Pogonophryne</taxon>
    </lineage>
</organism>
<dbReference type="GO" id="GO:0016020">
    <property type="term" value="C:membrane"/>
    <property type="evidence" value="ECO:0007669"/>
    <property type="project" value="InterPro"/>
</dbReference>
<reference evidence="2" key="1">
    <citation type="submission" date="2022-11" db="EMBL/GenBank/DDBJ databases">
        <title>Chromosome-level genome of Pogonophryne albipinna.</title>
        <authorList>
            <person name="Jo E."/>
        </authorList>
    </citation>
    <scope>NUCLEOTIDE SEQUENCE</scope>
    <source>
        <strain evidence="2">SGF0006</strain>
        <tissue evidence="2">Muscle</tissue>
    </source>
</reference>
<name>A0AAD6AK99_9TELE</name>
<accession>A0AAD6AK99</accession>
<dbReference type="GO" id="GO:0004896">
    <property type="term" value="F:cytokine receptor activity"/>
    <property type="evidence" value="ECO:0007669"/>
    <property type="project" value="InterPro"/>
</dbReference>
<dbReference type="InterPro" id="IPR003961">
    <property type="entry name" value="FN3_dom"/>
</dbReference>